<evidence type="ECO:0000313" key="4">
    <source>
        <dbReference type="Proteomes" id="UP000663860"/>
    </source>
</evidence>
<keyword evidence="2" id="KW-0732">Signal</keyword>
<feature type="region of interest" description="Disordered" evidence="1">
    <location>
        <begin position="365"/>
        <end position="385"/>
    </location>
</feature>
<feature type="compositionally biased region" description="Basic and acidic residues" evidence="1">
    <location>
        <begin position="84"/>
        <end position="168"/>
    </location>
</feature>
<dbReference type="AlphaFoldDB" id="A0A815RPW6"/>
<reference evidence="3" key="1">
    <citation type="submission" date="2021-02" db="EMBL/GenBank/DDBJ databases">
        <authorList>
            <person name="Nowell W R."/>
        </authorList>
    </citation>
    <scope>NUCLEOTIDE SEQUENCE</scope>
</reference>
<feature type="compositionally biased region" description="Basic and acidic residues" evidence="1">
    <location>
        <begin position="55"/>
        <end position="77"/>
    </location>
</feature>
<evidence type="ECO:0000256" key="2">
    <source>
        <dbReference type="SAM" id="SignalP"/>
    </source>
</evidence>
<feature type="compositionally biased region" description="Basic and acidic residues" evidence="1">
    <location>
        <begin position="417"/>
        <end position="439"/>
    </location>
</feature>
<protein>
    <submittedName>
        <fullName evidence="3">Uncharacterized protein</fullName>
    </submittedName>
</protein>
<feature type="compositionally biased region" description="Basic and acidic residues" evidence="1">
    <location>
        <begin position="455"/>
        <end position="488"/>
    </location>
</feature>
<accession>A0A815RPW6</accession>
<gene>
    <name evidence="3" type="ORF">IZO911_LOCUS43969</name>
</gene>
<evidence type="ECO:0000313" key="3">
    <source>
        <dbReference type="EMBL" id="CAF1480765.1"/>
    </source>
</evidence>
<organism evidence="3 4">
    <name type="scientific">Adineta steineri</name>
    <dbReference type="NCBI Taxonomy" id="433720"/>
    <lineage>
        <taxon>Eukaryota</taxon>
        <taxon>Metazoa</taxon>
        <taxon>Spiralia</taxon>
        <taxon>Gnathifera</taxon>
        <taxon>Rotifera</taxon>
        <taxon>Eurotatoria</taxon>
        <taxon>Bdelloidea</taxon>
        <taxon>Adinetida</taxon>
        <taxon>Adinetidae</taxon>
        <taxon>Adineta</taxon>
    </lineage>
</organism>
<evidence type="ECO:0000256" key="1">
    <source>
        <dbReference type="SAM" id="MobiDB-lite"/>
    </source>
</evidence>
<feature type="region of interest" description="Disordered" evidence="1">
    <location>
        <begin position="417"/>
        <end position="488"/>
    </location>
</feature>
<comment type="caution">
    <text evidence="3">The sequence shown here is derived from an EMBL/GenBank/DDBJ whole genome shotgun (WGS) entry which is preliminary data.</text>
</comment>
<feature type="compositionally biased region" description="Low complexity" evidence="1">
    <location>
        <begin position="169"/>
        <end position="182"/>
    </location>
</feature>
<name>A0A815RPW6_9BILA</name>
<dbReference type="EMBL" id="CAJNOE010002389">
    <property type="protein sequence ID" value="CAF1480765.1"/>
    <property type="molecule type" value="Genomic_DNA"/>
</dbReference>
<proteinExistence type="predicted"/>
<sequence length="488" mass="54844">MRLQIVFIVIAFAVLFEHQCLADKDKSTKTKGKGKGKDETDGWNWRDNYLDENEDAYHHDKPSHHDKDKDSYDDKSSHKGGKSSHKDGKSDYKDGKSSHKDGKSSYDDDKSNHSDEKSDYKGGKSSHKDGKSSYDDDKSDYKGGKSSNKDDKTDYDHDKSRHSGERTNYKGGKSNYKGSKSSYNDDDDNSYERRPSYNDDDDYKSSNYNQKSKKPDDLGHMNIYFREPSKDGKRRKPKRFRFPVARYERERFPNSFGPLISFLPWLPIFADRLTKQTIIYSPTGGVYIIPPVINFYGRMTSVAELISSGYASLVSSGAPPPPAVNVAPLVQPGPVVGPGVPAVNPVAGGFTGGVKTDFRTFEKEKHPKSVEGNHHYHKKDNYEKPRGVVGPGVPAVNPVAGGFTGGVKTDFRTFEKEKHPKSVEGNHHYHKKDNYEKPRGAVNPVAGGFTGGVKTDFRTFEKEKHPKSVEGNHHYHKKDNYEKPRGGY</sequence>
<dbReference type="Proteomes" id="UP000663860">
    <property type="component" value="Unassembled WGS sequence"/>
</dbReference>
<feature type="signal peptide" evidence="2">
    <location>
        <begin position="1"/>
        <end position="22"/>
    </location>
</feature>
<feature type="region of interest" description="Disordered" evidence="1">
    <location>
        <begin position="25"/>
        <end position="237"/>
    </location>
</feature>
<feature type="chain" id="PRO_5032972640" evidence="2">
    <location>
        <begin position="23"/>
        <end position="488"/>
    </location>
</feature>